<gene>
    <name evidence="8" type="ORF">BBOV_II002220</name>
</gene>
<dbReference type="InterPro" id="IPR016024">
    <property type="entry name" value="ARM-type_fold"/>
</dbReference>
<dbReference type="InParanoid" id="A7ATB7"/>
<feature type="region of interest" description="Disordered" evidence="6">
    <location>
        <begin position="313"/>
        <end position="379"/>
    </location>
</feature>
<dbReference type="Pfam" id="PF12717">
    <property type="entry name" value="Cnd1"/>
    <property type="match status" value="1"/>
</dbReference>
<evidence type="ECO:0000256" key="4">
    <source>
        <dbReference type="ARBA" id="ARBA00023242"/>
    </source>
</evidence>
<dbReference type="RefSeq" id="XP_001609746.1">
    <property type="nucleotide sequence ID" value="XM_001609696.1"/>
</dbReference>
<dbReference type="GO" id="GO:0051301">
    <property type="term" value="P:cell division"/>
    <property type="evidence" value="ECO:0007669"/>
    <property type="project" value="UniProtKB-KW"/>
</dbReference>
<dbReference type="PANTHER" id="PTHR14222:SF2">
    <property type="entry name" value="CONDENSIN COMPLEX SUBUNIT 1"/>
    <property type="match status" value="1"/>
</dbReference>
<evidence type="ECO:0000256" key="6">
    <source>
        <dbReference type="SAM" id="MobiDB-lite"/>
    </source>
</evidence>
<feature type="region of interest" description="Disordered" evidence="6">
    <location>
        <begin position="1431"/>
        <end position="1463"/>
    </location>
</feature>
<organism evidence="8 9">
    <name type="scientific">Babesia bovis</name>
    <dbReference type="NCBI Taxonomy" id="5865"/>
    <lineage>
        <taxon>Eukaryota</taxon>
        <taxon>Sar</taxon>
        <taxon>Alveolata</taxon>
        <taxon>Apicomplexa</taxon>
        <taxon>Aconoidasida</taxon>
        <taxon>Piroplasmida</taxon>
        <taxon>Babesiidae</taxon>
        <taxon>Babesia</taxon>
    </lineage>
</organism>
<keyword evidence="2" id="KW-0132">Cell division</keyword>
<dbReference type="EMBL" id="AAXT01000003">
    <property type="protein sequence ID" value="EDO06178.1"/>
    <property type="molecule type" value="Genomic_DNA"/>
</dbReference>
<comment type="caution">
    <text evidence="8">The sequence shown here is derived from an EMBL/GenBank/DDBJ whole genome shotgun (WGS) entry which is preliminary data.</text>
</comment>
<keyword evidence="4" id="KW-0539">Nucleus</keyword>
<feature type="domain" description="Condensin complex subunit 1 C-terminal" evidence="7">
    <location>
        <begin position="1221"/>
        <end position="1372"/>
    </location>
</feature>
<evidence type="ECO:0000313" key="9">
    <source>
        <dbReference type="Proteomes" id="UP000002173"/>
    </source>
</evidence>
<proteinExistence type="predicted"/>
<comment type="subcellular location">
    <subcellularLocation>
        <location evidence="1">Nucleus</location>
    </subcellularLocation>
</comment>
<dbReference type="GO" id="GO:0010032">
    <property type="term" value="P:meiotic chromosome condensation"/>
    <property type="evidence" value="ECO:0007669"/>
    <property type="project" value="TreeGrafter"/>
</dbReference>
<feature type="compositionally biased region" description="Basic and acidic residues" evidence="6">
    <location>
        <begin position="1433"/>
        <end position="1446"/>
    </location>
</feature>
<reference evidence="8 9" key="1">
    <citation type="journal article" date="2007" name="PLoS Pathog.">
        <title>Genome sequence of Babesia bovis and comparative analysis of apicomplexan hemoprotozoa.</title>
        <authorList>
            <person name="Brayton K.A."/>
            <person name="Lau A.O.T."/>
            <person name="Herndon D.R."/>
            <person name="Hannick L."/>
            <person name="Kappmeyer L.S."/>
            <person name="Berens S.J."/>
            <person name="Bidwell S.L."/>
            <person name="Brown W.C."/>
            <person name="Crabtree J."/>
            <person name="Fadrosh D."/>
            <person name="Feldblum T."/>
            <person name="Forberger H.A."/>
            <person name="Haas B.J."/>
            <person name="Howell J.M."/>
            <person name="Khouri H."/>
            <person name="Koo H."/>
            <person name="Mann D.J."/>
            <person name="Norimine J."/>
            <person name="Paulsen I.T."/>
            <person name="Radune D."/>
            <person name="Ren Q."/>
            <person name="Smith R.K. Jr."/>
            <person name="Suarez C.E."/>
            <person name="White O."/>
            <person name="Wortman J.R."/>
            <person name="Knowles D.P. Jr."/>
            <person name="McElwain T.F."/>
            <person name="Nene V.M."/>
        </authorList>
    </citation>
    <scope>NUCLEOTIDE SEQUENCE [LARGE SCALE GENOMIC DNA]</scope>
    <source>
        <strain evidence="8">T2Bo</strain>
    </source>
</reference>
<dbReference type="SUPFAM" id="SSF48371">
    <property type="entry name" value="ARM repeat"/>
    <property type="match status" value="1"/>
</dbReference>
<keyword evidence="5" id="KW-0131">Cell cycle</keyword>
<evidence type="ECO:0000259" key="7">
    <source>
        <dbReference type="Pfam" id="PF12717"/>
    </source>
</evidence>
<dbReference type="GeneID" id="5477974"/>
<feature type="compositionally biased region" description="Polar residues" evidence="6">
    <location>
        <begin position="1448"/>
        <end position="1463"/>
    </location>
</feature>
<dbReference type="STRING" id="5865.A7ATB7"/>
<dbReference type="KEGG" id="bbo:BBOV_II002220"/>
<dbReference type="Proteomes" id="UP000002173">
    <property type="component" value="Unassembled WGS sequence"/>
</dbReference>
<dbReference type="eggNOG" id="KOG0414">
    <property type="taxonomic scope" value="Eukaryota"/>
</dbReference>
<dbReference type="InterPro" id="IPR032682">
    <property type="entry name" value="Cnd1_C"/>
</dbReference>
<dbReference type="GO" id="GO:0007076">
    <property type="term" value="P:mitotic chromosome condensation"/>
    <property type="evidence" value="ECO:0007669"/>
    <property type="project" value="InterPro"/>
</dbReference>
<dbReference type="PANTHER" id="PTHR14222">
    <property type="entry name" value="CONDENSIN"/>
    <property type="match status" value="1"/>
</dbReference>
<keyword evidence="3" id="KW-0498">Mitosis</keyword>
<name>A7ATB7_BABBO</name>
<dbReference type="GO" id="GO:0042393">
    <property type="term" value="F:histone binding"/>
    <property type="evidence" value="ECO:0007669"/>
    <property type="project" value="TreeGrafter"/>
</dbReference>
<dbReference type="InterPro" id="IPR026971">
    <property type="entry name" value="CND1/NCAPD3"/>
</dbReference>
<reference evidence="9" key="2">
    <citation type="journal article" date="2020" name="Data Brief">
        <title>Transcriptome dataset of Babesia bovis life stages within vertebrate and invertebrate hosts.</title>
        <authorList>
            <person name="Ueti M.W."/>
            <person name="Johnson W.C."/>
            <person name="Kappmeyer L.S."/>
            <person name="Herndon D.R."/>
            <person name="Mousel M.R."/>
            <person name="Reif K.E."/>
            <person name="Taus N.S."/>
            <person name="Ifeonu O.O."/>
            <person name="Silva J.C."/>
            <person name="Suarez C.E."/>
            <person name="Brayton K.A."/>
        </authorList>
    </citation>
    <scope>NUCLEOTIDE SEQUENCE [LARGE SCALE GENOMIC DNA]</scope>
</reference>
<evidence type="ECO:0000256" key="2">
    <source>
        <dbReference type="ARBA" id="ARBA00022618"/>
    </source>
</evidence>
<evidence type="ECO:0000256" key="3">
    <source>
        <dbReference type="ARBA" id="ARBA00022776"/>
    </source>
</evidence>
<evidence type="ECO:0000313" key="8">
    <source>
        <dbReference type="EMBL" id="EDO06178.1"/>
    </source>
</evidence>
<feature type="compositionally biased region" description="Polar residues" evidence="6">
    <location>
        <begin position="347"/>
        <end position="365"/>
    </location>
</feature>
<accession>A7ATB7</accession>
<dbReference type="VEuPathDB" id="PiroplasmaDB:BBOV_II002220"/>
<feature type="compositionally biased region" description="Basic and acidic residues" evidence="6">
    <location>
        <begin position="313"/>
        <end position="343"/>
    </location>
</feature>
<sequence>MEFSNTALRRFNIPESLDYHSLLRPPGGDESDRLVASEAEDPALWAPGDAEAALRAISTVTSGTPEDVLDMLSQNTFCHGFNLSRHFASLDKSSQLCVAQAFSSMTSATQDILEKVPPTPYSSTAESNSNETYINFERKIRHLGFGLTYQSEENENLKPSDIGQILRPLCHLSVFMVCTTFRCALSSQKDNEKPASGMEILVSKKPKVARGGKRKKAEEDSNINVYALEILVDSMLNITKSSLLRPFSVDYGGCGRIDSPLMRLMLDTLLLAMGSTIVASVYGKVTEATSRVLEIYYCTLQFHSNVCVEADSRDHSQIPDNDKLDVTSESLESKNTNKDRSEESNDCLDSTQETNDMGSLGNTVSEYGDESALGGQDEGSRQDMEWIITLSEEVKKGHSSMLADAISMSQNLNMHSFLIKEILTSLRDAFLLQISGGGVQLMSSSVQMEYANVGTFLESATKRMPCAVVRSLDELRYMFEVPSYNLRKSIMESVKLLIIKSKDNSETALKTIKESSAENVQISRYRERMLQMLLHRQHDSYMYARAALLKAFNDLIENEALPMRWFVKVADLAISRILDRGSQVRQRAVNLMTTLVADTTKNRFRLSLNTSTVKHDLTMMKSLLSKVIKIGSLDTAVDGNKDTCVASEDSSTGIDDCPDTTNRLVESSPSTDETVIKSEVTTEPHTDGLTTCEQLLAEVNVELGENMTLDNKDAIRNLRTRLEVGIEMYSDVQDISEKVDSSIRICADMLHSSVEGDQRAAIRYIASCHLMGIIGATNLLPRVWALSWSNNQNVVETVLQEFKNVYFDEADESGIAWKLIELLTTSNLTAFSSIEKIFEVSMARDEPLFTNLDKLMVALLRIAVAPNYQLGRDIHPRVALGIVRLLINSSMRSKSPQAQSIRNFDEKRISALFGLLQLSSKQSYTIFGELCLILTAASHSSHLEDLVERIIDLFTATFGSLDDSWFRMAQCVVDVTFTHATNPEVLWSETLNHLIEKIIGDDSNNSLTCRQLAHVIFLAGHVAIRTIISIDSLQSELKKERSSMDTDEGDKFQGEASAQMGMATTEEQERELFEHLCERNIVCENLLGGPLRNIIVSCLRNPSEFVIPGIDNDPQMATECNGDETRTAGDRNNIKGSGISREIEILKTCAALSLCKYATVSKQFCNSIFHPEDGTPGPSSVLEVIISLLMNNNLQQVCDKSPARSVDVNHYYLPEPGTGILRATLLMSYGDLLCRHPNLLEPWNDEVGAILRDSENCVREAAVLVFTHLVMNDMMKPRGKLVDSMMYLTLDTDQKVSHCAKTFFHEVHRKNPNTIYNCFPEMVSTLALNKHGQSINRNLSVLKMLLKFIVKDKQGESIVEKVCQRLHGVESNDHFALVIFGHVLMNVCQHEKCISKLIASLPLISRLIVESEYLLAVMLLICKKTRTANQGRRIGDSDKGESKAEAPDQTTNSQQPGTNASCDTTNIKELGDDLLRRIHALFGEGKSSYVNQVSSTVESIIAAAETCAAEDEGTEHIKSNGDKLTAV</sequence>
<dbReference type="GO" id="GO:0000779">
    <property type="term" value="C:condensed chromosome, centromeric region"/>
    <property type="evidence" value="ECO:0007669"/>
    <property type="project" value="TreeGrafter"/>
</dbReference>
<reference evidence="9" key="3">
    <citation type="journal article" date="2021" name="Int. J. Parasitol.">
        <title>Comparative analysis of gene expression between Babesia bovis blood stages and kinetes allowed by improved genome annotation.</title>
        <authorList>
            <person name="Ueti M.W."/>
            <person name="Johnson W.C."/>
            <person name="Kappmeyer L.S."/>
            <person name="Herndon D.R."/>
            <person name="Mousel M.R."/>
            <person name="Reif K.E."/>
            <person name="Taus N.S."/>
            <person name="Ifeonu O.O."/>
            <person name="Silva J.C."/>
            <person name="Suarez C.E."/>
            <person name="Brayton K.A."/>
        </authorList>
    </citation>
    <scope>NUCLEOTIDE SEQUENCE [LARGE SCALE GENOMIC DNA]</scope>
</reference>
<dbReference type="GO" id="GO:0005634">
    <property type="term" value="C:nucleus"/>
    <property type="evidence" value="ECO:0007669"/>
    <property type="project" value="UniProtKB-SubCell"/>
</dbReference>
<evidence type="ECO:0000256" key="5">
    <source>
        <dbReference type="ARBA" id="ARBA00023306"/>
    </source>
</evidence>
<protein>
    <recommendedName>
        <fullName evidence="7">Condensin complex subunit 1 C-terminal domain-containing protein</fullName>
    </recommendedName>
</protein>
<evidence type="ECO:0000256" key="1">
    <source>
        <dbReference type="ARBA" id="ARBA00004123"/>
    </source>
</evidence>
<dbReference type="OMA" id="WALSWSN"/>
<keyword evidence="9" id="KW-1185">Reference proteome</keyword>
<dbReference type="GO" id="GO:0000796">
    <property type="term" value="C:condensin complex"/>
    <property type="evidence" value="ECO:0007669"/>
    <property type="project" value="TreeGrafter"/>
</dbReference>